<dbReference type="InterPro" id="IPR001346">
    <property type="entry name" value="Interferon_reg_fact_DNA-bd_dom"/>
</dbReference>
<reference evidence="2 3" key="1">
    <citation type="journal article" date="2021" name="Elife">
        <title>Chloroplast acquisition without the gene transfer in kleptoplastic sea slugs, Plakobranchus ocellatus.</title>
        <authorList>
            <person name="Maeda T."/>
            <person name="Takahashi S."/>
            <person name="Yoshida T."/>
            <person name="Shimamura S."/>
            <person name="Takaki Y."/>
            <person name="Nagai Y."/>
            <person name="Toyoda A."/>
            <person name="Suzuki Y."/>
            <person name="Arimoto A."/>
            <person name="Ishii H."/>
            <person name="Satoh N."/>
            <person name="Nishiyama T."/>
            <person name="Hasebe M."/>
            <person name="Maruyama T."/>
            <person name="Minagawa J."/>
            <person name="Obokata J."/>
            <person name="Shigenobu S."/>
        </authorList>
    </citation>
    <scope>NUCLEOTIDE SEQUENCE [LARGE SCALE GENOMIC DNA]</scope>
</reference>
<dbReference type="EMBL" id="BLXT01005980">
    <property type="protein sequence ID" value="GFO27957.1"/>
    <property type="molecule type" value="Genomic_DNA"/>
</dbReference>
<dbReference type="SUPFAM" id="SSF46785">
    <property type="entry name" value="Winged helix' DNA-binding domain"/>
    <property type="match status" value="1"/>
</dbReference>
<sequence length="531" mass="60150">MDVPEKRKLLREWLEERVNSGHYLGLNWLDKDKRIFRIPWYHNNNVTNTEKPAIFKVFVDYARFTNKYREGTKPNYSDFKHNFRCALKKLKSDFERLQDNSKNKNDPHMVYRFVKPINLPHSSSSPDVAVTWNYLASNENACRGPNIPEIVHNVAREYGNDLKFSPQTNLETNIGSMPNEIPFATTAPGGLASAFPEYNIAELQSFGTPGFDNLSLFQVNGAVHYDAGNVNMTEEDQTPSDLKAVDLTDLIPLQEPQNLPMSASSSLNTPENSITLAAAAKVNDVAAAVQFKGCKMIVKVFYGRSKIQVMHEYVGENGCRIHFGDRLQSHKEEDKMYGPRDITDLALPIVGDNIEISEKEKFLMSEILDKMSRGVALTYRNGDIYAQRLSTSRIYLCDARFQSRCLERKLKVPVKVFDFQNFKSSCEAWCSSPTRNLSQRPVDHFCLAIGIDMKQDLVPDINSECMRNVLLCVRVSHAAAREILDQINVGAQDVDSLEKVQESLPDSMDNLEAMVKGMLNITNPNSLNRCN</sequence>
<dbReference type="InterPro" id="IPR036388">
    <property type="entry name" value="WH-like_DNA-bd_sf"/>
</dbReference>
<dbReference type="SMART" id="SM01243">
    <property type="entry name" value="IRF-3"/>
    <property type="match status" value="1"/>
</dbReference>
<keyword evidence="3" id="KW-1185">Reference proteome</keyword>
<dbReference type="Pfam" id="PF00605">
    <property type="entry name" value="IRF"/>
    <property type="match status" value="1"/>
</dbReference>
<dbReference type="SUPFAM" id="SSF49879">
    <property type="entry name" value="SMAD/FHA domain"/>
    <property type="match status" value="1"/>
</dbReference>
<protein>
    <submittedName>
        <fullName evidence="2">Interferon regulatory factor</fullName>
    </submittedName>
</protein>
<dbReference type="Gene3D" id="2.60.200.10">
    <property type="match status" value="1"/>
</dbReference>
<dbReference type="Proteomes" id="UP000735302">
    <property type="component" value="Unassembled WGS sequence"/>
</dbReference>
<accession>A0AAV4C8X5</accession>
<gene>
    <name evidence="2" type="ORF">PoB_005446200</name>
</gene>
<evidence type="ECO:0000313" key="2">
    <source>
        <dbReference type="EMBL" id="GFO27957.1"/>
    </source>
</evidence>
<proteinExistence type="predicted"/>
<dbReference type="GO" id="GO:0000981">
    <property type="term" value="F:DNA-binding transcription factor activity, RNA polymerase II-specific"/>
    <property type="evidence" value="ECO:0007669"/>
    <property type="project" value="TreeGrafter"/>
</dbReference>
<dbReference type="GO" id="GO:0002376">
    <property type="term" value="P:immune system process"/>
    <property type="evidence" value="ECO:0007669"/>
    <property type="project" value="TreeGrafter"/>
</dbReference>
<name>A0AAV4C8X5_9GAST</name>
<dbReference type="PROSITE" id="PS51507">
    <property type="entry name" value="IRF_2"/>
    <property type="match status" value="1"/>
</dbReference>
<feature type="domain" description="IRF tryptophan pentad repeat" evidence="1">
    <location>
        <begin position="7"/>
        <end position="115"/>
    </location>
</feature>
<dbReference type="Gene3D" id="1.10.10.10">
    <property type="entry name" value="Winged helix-like DNA-binding domain superfamily/Winged helix DNA-binding domain"/>
    <property type="match status" value="1"/>
</dbReference>
<dbReference type="PANTHER" id="PTHR11949">
    <property type="entry name" value="INTERFERON REGULATORY FACTOR"/>
    <property type="match status" value="1"/>
</dbReference>
<dbReference type="InterPro" id="IPR019471">
    <property type="entry name" value="Interferon_reg_factor-3"/>
</dbReference>
<dbReference type="CDD" id="cd00103">
    <property type="entry name" value="IRF"/>
    <property type="match status" value="1"/>
</dbReference>
<dbReference type="PANTHER" id="PTHR11949:SF53">
    <property type="entry name" value="IRF TRYPTOPHAN PENTAD REPEAT DOMAIN-CONTAINING PROTEIN"/>
    <property type="match status" value="1"/>
</dbReference>
<dbReference type="Pfam" id="PF10401">
    <property type="entry name" value="IRF-3"/>
    <property type="match status" value="1"/>
</dbReference>
<dbReference type="InterPro" id="IPR017855">
    <property type="entry name" value="SMAD-like_dom_sf"/>
</dbReference>
<evidence type="ECO:0000313" key="3">
    <source>
        <dbReference type="Proteomes" id="UP000735302"/>
    </source>
</evidence>
<dbReference type="GO" id="GO:0045893">
    <property type="term" value="P:positive regulation of DNA-templated transcription"/>
    <property type="evidence" value="ECO:0007669"/>
    <property type="project" value="UniProtKB-ARBA"/>
</dbReference>
<dbReference type="InterPro" id="IPR008984">
    <property type="entry name" value="SMAD_FHA_dom_sf"/>
</dbReference>
<dbReference type="GO" id="GO:0005634">
    <property type="term" value="C:nucleus"/>
    <property type="evidence" value="ECO:0007669"/>
    <property type="project" value="TreeGrafter"/>
</dbReference>
<dbReference type="AlphaFoldDB" id="A0AAV4C8X5"/>
<dbReference type="InterPro" id="IPR036390">
    <property type="entry name" value="WH_DNA-bd_sf"/>
</dbReference>
<dbReference type="PRINTS" id="PR00267">
    <property type="entry name" value="INTFRNREGFCT"/>
</dbReference>
<evidence type="ECO:0000259" key="1">
    <source>
        <dbReference type="PROSITE" id="PS51507"/>
    </source>
</evidence>
<organism evidence="2 3">
    <name type="scientific">Plakobranchus ocellatus</name>
    <dbReference type="NCBI Taxonomy" id="259542"/>
    <lineage>
        <taxon>Eukaryota</taxon>
        <taxon>Metazoa</taxon>
        <taxon>Spiralia</taxon>
        <taxon>Lophotrochozoa</taxon>
        <taxon>Mollusca</taxon>
        <taxon>Gastropoda</taxon>
        <taxon>Heterobranchia</taxon>
        <taxon>Euthyneura</taxon>
        <taxon>Panpulmonata</taxon>
        <taxon>Sacoglossa</taxon>
        <taxon>Placobranchoidea</taxon>
        <taxon>Plakobranchidae</taxon>
        <taxon>Plakobranchus</taxon>
    </lineage>
</organism>
<dbReference type="SMART" id="SM00348">
    <property type="entry name" value="IRF"/>
    <property type="match status" value="1"/>
</dbReference>
<dbReference type="GO" id="GO:0000978">
    <property type="term" value="F:RNA polymerase II cis-regulatory region sequence-specific DNA binding"/>
    <property type="evidence" value="ECO:0007669"/>
    <property type="project" value="TreeGrafter"/>
</dbReference>
<comment type="caution">
    <text evidence="2">The sequence shown here is derived from an EMBL/GenBank/DDBJ whole genome shotgun (WGS) entry which is preliminary data.</text>
</comment>